<keyword evidence="1" id="KW-0862">Zinc</keyword>
<protein>
    <recommendedName>
        <fullName evidence="2">CCHC-type domain-containing protein</fullName>
    </recommendedName>
</protein>
<dbReference type="PANTHER" id="PTHR31286:SF153">
    <property type="entry name" value="DUF4283 DOMAIN PROTEIN"/>
    <property type="match status" value="1"/>
</dbReference>
<dbReference type="InterPro" id="IPR025558">
    <property type="entry name" value="DUF4283"/>
</dbReference>
<dbReference type="Pfam" id="PF14392">
    <property type="entry name" value="zf-CCHC_4"/>
    <property type="match status" value="1"/>
</dbReference>
<dbReference type="GO" id="GO:0008270">
    <property type="term" value="F:zinc ion binding"/>
    <property type="evidence" value="ECO:0007669"/>
    <property type="project" value="UniProtKB-KW"/>
</dbReference>
<feature type="domain" description="CCHC-type" evidence="2">
    <location>
        <begin position="211"/>
        <end position="224"/>
    </location>
</feature>
<dbReference type="PROSITE" id="PS50158">
    <property type="entry name" value="ZF_CCHC"/>
    <property type="match status" value="1"/>
</dbReference>
<gene>
    <name evidence="3" type="ORF">Sradi_1715100</name>
</gene>
<accession>A0AAW2TTD7</accession>
<reference evidence="3" key="1">
    <citation type="submission" date="2020-06" db="EMBL/GenBank/DDBJ databases">
        <authorList>
            <person name="Li T."/>
            <person name="Hu X."/>
            <person name="Zhang T."/>
            <person name="Song X."/>
            <person name="Zhang H."/>
            <person name="Dai N."/>
            <person name="Sheng W."/>
            <person name="Hou X."/>
            <person name="Wei L."/>
        </authorList>
    </citation>
    <scope>NUCLEOTIDE SEQUENCE</scope>
    <source>
        <strain evidence="3">G02</strain>
        <tissue evidence="3">Leaf</tissue>
    </source>
</reference>
<comment type="caution">
    <text evidence="3">The sequence shown here is derived from an EMBL/GenBank/DDBJ whole genome shotgun (WGS) entry which is preliminary data.</text>
</comment>
<dbReference type="PANTHER" id="PTHR31286">
    <property type="entry name" value="GLYCINE-RICH CELL WALL STRUCTURAL PROTEIN 1.8-LIKE"/>
    <property type="match status" value="1"/>
</dbReference>
<dbReference type="AlphaFoldDB" id="A0AAW2TTD7"/>
<dbReference type="Pfam" id="PF14111">
    <property type="entry name" value="DUF4283"/>
    <property type="match status" value="1"/>
</dbReference>
<evidence type="ECO:0000259" key="2">
    <source>
        <dbReference type="PROSITE" id="PS50158"/>
    </source>
</evidence>
<proteinExistence type="predicted"/>
<dbReference type="InterPro" id="IPR040256">
    <property type="entry name" value="At4g02000-like"/>
</dbReference>
<keyword evidence="1" id="KW-0479">Metal-binding</keyword>
<dbReference type="InterPro" id="IPR025836">
    <property type="entry name" value="Zn_knuckle_CX2CX4HX4C"/>
</dbReference>
<evidence type="ECO:0000313" key="3">
    <source>
        <dbReference type="EMBL" id="KAL0407807.1"/>
    </source>
</evidence>
<reference evidence="3" key="2">
    <citation type="journal article" date="2024" name="Plant">
        <title>Genomic evolution and insights into agronomic trait innovations of Sesamum species.</title>
        <authorList>
            <person name="Miao H."/>
            <person name="Wang L."/>
            <person name="Qu L."/>
            <person name="Liu H."/>
            <person name="Sun Y."/>
            <person name="Le M."/>
            <person name="Wang Q."/>
            <person name="Wei S."/>
            <person name="Zheng Y."/>
            <person name="Lin W."/>
            <person name="Duan Y."/>
            <person name="Cao H."/>
            <person name="Xiong S."/>
            <person name="Wang X."/>
            <person name="Wei L."/>
            <person name="Li C."/>
            <person name="Ma Q."/>
            <person name="Ju M."/>
            <person name="Zhao R."/>
            <person name="Li G."/>
            <person name="Mu C."/>
            <person name="Tian Q."/>
            <person name="Mei H."/>
            <person name="Zhang T."/>
            <person name="Gao T."/>
            <person name="Zhang H."/>
        </authorList>
    </citation>
    <scope>NUCLEOTIDE SEQUENCE</scope>
    <source>
        <strain evidence="3">G02</strain>
    </source>
</reference>
<keyword evidence="1" id="KW-0863">Zinc-finger</keyword>
<organism evidence="3">
    <name type="scientific">Sesamum radiatum</name>
    <name type="common">Black benniseed</name>
    <dbReference type="NCBI Taxonomy" id="300843"/>
    <lineage>
        <taxon>Eukaryota</taxon>
        <taxon>Viridiplantae</taxon>
        <taxon>Streptophyta</taxon>
        <taxon>Embryophyta</taxon>
        <taxon>Tracheophyta</taxon>
        <taxon>Spermatophyta</taxon>
        <taxon>Magnoliopsida</taxon>
        <taxon>eudicotyledons</taxon>
        <taxon>Gunneridae</taxon>
        <taxon>Pentapetalae</taxon>
        <taxon>asterids</taxon>
        <taxon>lamiids</taxon>
        <taxon>Lamiales</taxon>
        <taxon>Pedaliaceae</taxon>
        <taxon>Sesamum</taxon>
    </lineage>
</organism>
<evidence type="ECO:0000256" key="1">
    <source>
        <dbReference type="PROSITE-ProRule" id="PRU00047"/>
    </source>
</evidence>
<sequence length="318" mass="35683">MGGVEVELDRMKRAWSLTDDDEEPLLIPSGLWEANAESRKLCLVGRLLSKRPYRHEALCSSLQSMFRPVKGLDIKQLEEGRILLRFNHIIDKQRALDGCPWSFEKNILILKSIGELENPMHVALDECDFFVHVHDLPLSMMNLGFATLIGNRIGVFQDLEADDTGCSWGATMRIRVSLNVHKPLKRSLKLRSPVGQELVVHFTYERLSNFCYLCGRLGHIDKYCELRFEDGFRDPGTETPFGPWLRAPLPSANRCPTPPLGRLLSSRGFSQSRPPTCTGAAVFGNFRTPAAPAALEVAPDHHASVRDPEVGGGALWRR</sequence>
<dbReference type="GO" id="GO:0003676">
    <property type="term" value="F:nucleic acid binding"/>
    <property type="evidence" value="ECO:0007669"/>
    <property type="project" value="InterPro"/>
</dbReference>
<name>A0AAW2TTD7_SESRA</name>
<dbReference type="EMBL" id="JACGWJ010000007">
    <property type="protein sequence ID" value="KAL0407807.1"/>
    <property type="molecule type" value="Genomic_DNA"/>
</dbReference>
<dbReference type="InterPro" id="IPR001878">
    <property type="entry name" value="Znf_CCHC"/>
</dbReference>